<keyword evidence="7 10" id="KW-0472">Membrane</keyword>
<evidence type="ECO:0000313" key="11">
    <source>
        <dbReference type="EMBL" id="EEK16198.1"/>
    </source>
</evidence>
<evidence type="ECO:0000256" key="4">
    <source>
        <dbReference type="ARBA" id="ARBA00022692"/>
    </source>
</evidence>
<evidence type="ECO:0000256" key="6">
    <source>
        <dbReference type="ARBA" id="ARBA00023065"/>
    </source>
</evidence>
<dbReference type="PANTHER" id="PTHR11629">
    <property type="entry name" value="VACUOLAR PROTON ATPASES"/>
    <property type="match status" value="1"/>
</dbReference>
<dbReference type="EMBL" id="ACLR01000203">
    <property type="protein sequence ID" value="EEK16198.1"/>
    <property type="molecule type" value="Genomic_DNA"/>
</dbReference>
<name>C2MDM4_9PORP</name>
<feature type="transmembrane region" description="Helical" evidence="10">
    <location>
        <begin position="556"/>
        <end position="580"/>
    </location>
</feature>
<dbReference type="InterPro" id="IPR002490">
    <property type="entry name" value="V-ATPase_116kDa_su"/>
</dbReference>
<keyword evidence="3" id="KW-0813">Transport</keyword>
<evidence type="ECO:0000256" key="7">
    <source>
        <dbReference type="ARBA" id="ARBA00023136"/>
    </source>
</evidence>
<evidence type="ECO:0000256" key="8">
    <source>
        <dbReference type="SAM" id="Coils"/>
    </source>
</evidence>
<dbReference type="STRING" id="596327.PORUE0001_0903"/>
<evidence type="ECO:0000256" key="10">
    <source>
        <dbReference type="SAM" id="Phobius"/>
    </source>
</evidence>
<dbReference type="RefSeq" id="WP_007365956.1">
    <property type="nucleotide sequence ID" value="NZ_ACLR01000203.1"/>
</dbReference>
<accession>C2MDM4</accession>
<keyword evidence="6" id="KW-0406">Ion transport</keyword>
<dbReference type="Proteomes" id="UP000003303">
    <property type="component" value="Unassembled WGS sequence"/>
</dbReference>
<dbReference type="eggNOG" id="COG1269">
    <property type="taxonomic scope" value="Bacteria"/>
</dbReference>
<reference evidence="11 12" key="1">
    <citation type="submission" date="2009-04" db="EMBL/GenBank/DDBJ databases">
        <authorList>
            <person name="Sebastian Y."/>
            <person name="Madupu R."/>
            <person name="Durkin A.S."/>
            <person name="Torralba M."/>
            <person name="Methe B."/>
            <person name="Sutton G.G."/>
            <person name="Strausberg R.L."/>
            <person name="Nelson K.E."/>
        </authorList>
    </citation>
    <scope>NUCLEOTIDE SEQUENCE [LARGE SCALE GENOMIC DNA]</scope>
    <source>
        <strain evidence="11 12">60-3</strain>
    </source>
</reference>
<dbReference type="GO" id="GO:0033179">
    <property type="term" value="C:proton-transporting V-type ATPase, V0 domain"/>
    <property type="evidence" value="ECO:0007669"/>
    <property type="project" value="InterPro"/>
</dbReference>
<feature type="transmembrane region" description="Helical" evidence="10">
    <location>
        <begin position="410"/>
        <end position="431"/>
    </location>
</feature>
<evidence type="ECO:0000256" key="2">
    <source>
        <dbReference type="ARBA" id="ARBA00009904"/>
    </source>
</evidence>
<evidence type="ECO:0000256" key="5">
    <source>
        <dbReference type="ARBA" id="ARBA00022989"/>
    </source>
</evidence>
<feature type="region of interest" description="Disordered" evidence="9">
    <location>
        <begin position="63"/>
        <end position="82"/>
    </location>
</feature>
<evidence type="ECO:0000256" key="1">
    <source>
        <dbReference type="ARBA" id="ARBA00004141"/>
    </source>
</evidence>
<dbReference type="AlphaFoldDB" id="C2MDM4"/>
<dbReference type="GO" id="GO:0051117">
    <property type="term" value="F:ATPase binding"/>
    <property type="evidence" value="ECO:0007669"/>
    <property type="project" value="TreeGrafter"/>
</dbReference>
<comment type="similarity">
    <text evidence="2">Belongs to the V-ATPase 116 kDa subunit family.</text>
</comment>
<dbReference type="GO" id="GO:0016471">
    <property type="term" value="C:vacuolar proton-transporting V-type ATPase complex"/>
    <property type="evidence" value="ECO:0007669"/>
    <property type="project" value="TreeGrafter"/>
</dbReference>
<feature type="transmembrane region" description="Helical" evidence="10">
    <location>
        <begin position="471"/>
        <end position="490"/>
    </location>
</feature>
<feature type="transmembrane region" description="Helical" evidence="10">
    <location>
        <begin position="497"/>
        <end position="516"/>
    </location>
</feature>
<evidence type="ECO:0000256" key="9">
    <source>
        <dbReference type="SAM" id="MobiDB-lite"/>
    </source>
</evidence>
<feature type="transmembrane region" description="Helical" evidence="10">
    <location>
        <begin position="320"/>
        <end position="346"/>
    </location>
</feature>
<dbReference type="Pfam" id="PF01496">
    <property type="entry name" value="V_ATPase_I"/>
    <property type="match status" value="1"/>
</dbReference>
<keyword evidence="5 10" id="KW-1133">Transmembrane helix</keyword>
<feature type="transmembrane region" description="Helical" evidence="10">
    <location>
        <begin position="443"/>
        <end position="465"/>
    </location>
</feature>
<comment type="caution">
    <text evidence="11">The sequence shown here is derived from an EMBL/GenBank/DDBJ whole genome shotgun (WGS) entry which is preliminary data.</text>
</comment>
<evidence type="ECO:0000313" key="12">
    <source>
        <dbReference type="Proteomes" id="UP000003303"/>
    </source>
</evidence>
<keyword evidence="4 10" id="KW-0812">Transmembrane</keyword>
<keyword evidence="8" id="KW-0175">Coiled coil</keyword>
<proteinExistence type="inferred from homology"/>
<protein>
    <submittedName>
        <fullName evidence="11">V-type ATPase 116kDa subunit family protein</fullName>
    </submittedName>
</protein>
<organism evidence="11 12">
    <name type="scientific">Porphyromonas uenonis 60-3</name>
    <dbReference type="NCBI Taxonomy" id="596327"/>
    <lineage>
        <taxon>Bacteria</taxon>
        <taxon>Pseudomonadati</taxon>
        <taxon>Bacteroidota</taxon>
        <taxon>Bacteroidia</taxon>
        <taxon>Bacteroidales</taxon>
        <taxon>Porphyromonadaceae</taxon>
        <taxon>Porphyromonas</taxon>
    </lineage>
</organism>
<gene>
    <name evidence="11" type="ORF">PORUE0001_0903</name>
</gene>
<comment type="subcellular location">
    <subcellularLocation>
        <location evidence="1">Membrane</location>
        <topology evidence="1">Multi-pass membrane protein</topology>
    </subcellularLocation>
</comment>
<feature type="transmembrane region" description="Helical" evidence="10">
    <location>
        <begin position="522"/>
        <end position="544"/>
    </location>
</feature>
<dbReference type="GO" id="GO:0046961">
    <property type="term" value="F:proton-transporting ATPase activity, rotational mechanism"/>
    <property type="evidence" value="ECO:0007669"/>
    <property type="project" value="InterPro"/>
</dbReference>
<feature type="coiled-coil region" evidence="8">
    <location>
        <begin position="190"/>
        <end position="217"/>
    </location>
</feature>
<feature type="transmembrane region" description="Helical" evidence="10">
    <location>
        <begin position="367"/>
        <end position="390"/>
    </location>
</feature>
<dbReference type="PANTHER" id="PTHR11629:SF63">
    <property type="entry name" value="V-TYPE PROTON ATPASE SUBUNIT A"/>
    <property type="match status" value="1"/>
</dbReference>
<keyword evidence="12" id="KW-1185">Reference proteome</keyword>
<dbReference type="OrthoDB" id="9803814at2"/>
<evidence type="ECO:0000256" key="3">
    <source>
        <dbReference type="ARBA" id="ARBA00022448"/>
    </source>
</evidence>
<dbReference type="GO" id="GO:0007035">
    <property type="term" value="P:vacuolar acidification"/>
    <property type="evidence" value="ECO:0007669"/>
    <property type="project" value="TreeGrafter"/>
</dbReference>
<sequence>MIEKIDKYLFLVYHQDYDSFLLKLRDLGVVHIKENKSTSESEQIKEIVVARRHLAGLIRTLSRKRSEEQPVGTPRKPASTEEGEALLQQIETLLEDRRQIASQIESQQRENDYWEPWGEYDVQQLEQLQQAGYPVRFYIIPTAQYQEHWEEEHNAIIIDTRRSHHYFITVGDKSTERIEAEQIKAPTHTASELADRLASFEQRAEQIDTEIQEFIDQHLEDLQGYDLLLQDKYQMSNAFLQATGEADDKVMLLEGWIPSKIVPEVRQELDQLPCYYAEQEILDEDKIPIKLQNNRFSRLFEPITQMYSLPNYSELDSTPLFAPFFMLFFSLCFGDAGYGLVIFLLASLFKRKVKGQSTKDICSLAQWLGGTTVVVGSLLGTVFGMVMPWANDGSLLGSVRNDYFLNQDNLMLLSVVLGIIQILFAKTVAAVKIQKQRGIKYALSAYAWVIVIFALIMAVALPMATTALPSYVTYIFYGLAIAAGLVVVFYNSPGKNIFLNVGSSLWASYNTASGLLGDTLSYIRLFAIGLTSGVLGGVFNNLAVSMSEGLPVGVNWLVMVFILLFGHGLNFGLAIISSLVHPLRLTFVEYYKNSEFEGGGKPYTPFKVN</sequence>